<name>A0AA88GGD8_NAELO</name>
<protein>
    <submittedName>
        <fullName evidence="1">Uncharacterized protein</fullName>
    </submittedName>
</protein>
<dbReference type="EMBL" id="PYSW02000040">
    <property type="protein sequence ID" value="KAG2375117.1"/>
    <property type="molecule type" value="Genomic_DNA"/>
</dbReference>
<proteinExistence type="predicted"/>
<dbReference type="GeneID" id="68102575"/>
<evidence type="ECO:0000313" key="2">
    <source>
        <dbReference type="Proteomes" id="UP000816034"/>
    </source>
</evidence>
<keyword evidence="2" id="KW-1185">Reference proteome</keyword>
<gene>
    <name evidence="1" type="ORF">C9374_010121</name>
</gene>
<sequence length="138" mass="16208">MYGYFDGDVINWRKFDPCGVWMHNVRCRYGLGYEIKYSVTSAWPLIQQSNAIFHHSTLITVGLWKHIVLYPEICEGLKQRTRVFLEMSNDTEGIPLTQFMIEHFNMDIMDQLVNIPLSEISIRLKNFRINGNKPLPEL</sequence>
<dbReference type="RefSeq" id="XP_044544291.1">
    <property type="nucleotide sequence ID" value="XM_044685631.1"/>
</dbReference>
<dbReference type="Proteomes" id="UP000816034">
    <property type="component" value="Unassembled WGS sequence"/>
</dbReference>
<dbReference type="AlphaFoldDB" id="A0AA88GGD8"/>
<organism evidence="1 2">
    <name type="scientific">Naegleria lovaniensis</name>
    <name type="common">Amoeba</name>
    <dbReference type="NCBI Taxonomy" id="51637"/>
    <lineage>
        <taxon>Eukaryota</taxon>
        <taxon>Discoba</taxon>
        <taxon>Heterolobosea</taxon>
        <taxon>Tetramitia</taxon>
        <taxon>Eutetramitia</taxon>
        <taxon>Vahlkampfiidae</taxon>
        <taxon>Naegleria</taxon>
    </lineage>
</organism>
<comment type="caution">
    <text evidence="1">The sequence shown here is derived from an EMBL/GenBank/DDBJ whole genome shotgun (WGS) entry which is preliminary data.</text>
</comment>
<reference evidence="1 2" key="1">
    <citation type="journal article" date="2018" name="BMC Genomics">
        <title>The genome of Naegleria lovaniensis, the basis for a comparative approach to unravel pathogenicity factors of the human pathogenic amoeba N. fowleri.</title>
        <authorList>
            <person name="Liechti N."/>
            <person name="Schurch N."/>
            <person name="Bruggmann R."/>
            <person name="Wittwer M."/>
        </authorList>
    </citation>
    <scope>NUCLEOTIDE SEQUENCE [LARGE SCALE GENOMIC DNA]</scope>
    <source>
        <strain evidence="1 2">ATCC 30569</strain>
    </source>
</reference>
<evidence type="ECO:0000313" key="1">
    <source>
        <dbReference type="EMBL" id="KAG2375117.1"/>
    </source>
</evidence>
<accession>A0AA88GGD8</accession>